<accession>A0A1X0RK50</accession>
<dbReference type="EMBL" id="KV921676">
    <property type="protein sequence ID" value="ORE12409.1"/>
    <property type="molecule type" value="Genomic_DNA"/>
</dbReference>
<keyword evidence="3" id="KW-0808">Transferase</keyword>
<sequence>MGSAASRGIYKKKKQQSGQAVCDEQEFEEPLPCRKDCQSISASRTTSISRSSSILSDMKGCMQRMLSKPSSSLEVSIHSLRNNTVKSISSSASLELNLKACQDEKYFLGADDMAQDYLLSVHYVVKHLFGSDFSPPIYDLLSNSISVAKDPVSSPHTPITPPLENCCRSMKKQGTVPRVLDIVCGPGTWIMEMASTFPDAQFYGIDFVTSYPKNIKPRNAHFLTTDFLGPSGLPFPDMYFDFIHMRLVWSYFSKSDMQFVMSEVFRVLKPGGYFEIRDCDPVLKNLGPTGTQVFENFVSYVYEQHSIDVTWTQKLPMLLEHLGKLTDIHQQVSTLAFEEPGSMKACINSCLIDSIRSCKRLFMEACNLSLDECELAIQGIINEGLINRSYLNFYVCWGRKSLVTEQLVTTSSPNRQESAHSSSCADNYWTCKDDTNVLPLTPCQSPDELLDSEAISESVDYICQFARGFVE</sequence>
<reference evidence="3 5" key="1">
    <citation type="journal article" date="2016" name="Proc. Natl. Acad. Sci. U.S.A.">
        <title>Lipid metabolic changes in an early divergent fungus govern the establishment of a mutualistic symbiosis with endobacteria.</title>
        <authorList>
            <person name="Lastovetsky O.A."/>
            <person name="Gaspar M.L."/>
            <person name="Mondo S.J."/>
            <person name="LaButti K.M."/>
            <person name="Sandor L."/>
            <person name="Grigoriev I.V."/>
            <person name="Henry S.A."/>
            <person name="Pawlowska T.E."/>
        </authorList>
    </citation>
    <scope>NUCLEOTIDE SEQUENCE [LARGE SCALE GENOMIC DNA]</scope>
    <source>
        <strain evidence="3 5">ATCC 11559</strain>
    </source>
</reference>
<gene>
    <name evidence="4" type="ORF">BCV71DRAFT_269233</name>
    <name evidence="3" type="ORF">BCV71DRAFT_269245</name>
</gene>
<dbReference type="AlphaFoldDB" id="A0A1X0RK50"/>
<feature type="domain" description="Methyltransferase" evidence="2">
    <location>
        <begin position="179"/>
        <end position="272"/>
    </location>
</feature>
<dbReference type="GO" id="GO:0008168">
    <property type="term" value="F:methyltransferase activity"/>
    <property type="evidence" value="ECO:0007669"/>
    <property type="project" value="UniProtKB-KW"/>
</dbReference>
<dbReference type="Pfam" id="PF13649">
    <property type="entry name" value="Methyltransf_25"/>
    <property type="match status" value="1"/>
</dbReference>
<evidence type="ECO:0000259" key="2">
    <source>
        <dbReference type="Pfam" id="PF13649"/>
    </source>
</evidence>
<dbReference type="VEuPathDB" id="FungiDB:BCV72DRAFT_237226"/>
<dbReference type="EMBL" id="KV921680">
    <property type="protein sequence ID" value="ORE12395.1"/>
    <property type="molecule type" value="Genomic_DNA"/>
</dbReference>
<proteinExistence type="predicted"/>
<dbReference type="InterPro" id="IPR029063">
    <property type="entry name" value="SAM-dependent_MTases_sf"/>
</dbReference>
<dbReference type="Proteomes" id="UP000242381">
    <property type="component" value="Unassembled WGS sequence"/>
</dbReference>
<name>A0A1X0RK50_RHIZD</name>
<protein>
    <submittedName>
        <fullName evidence="3">S-adenosyl-L-methionine-dependent methyltransferase</fullName>
    </submittedName>
</protein>
<dbReference type="SUPFAM" id="SSF53335">
    <property type="entry name" value="S-adenosyl-L-methionine-dependent methyltransferases"/>
    <property type="match status" value="1"/>
</dbReference>
<dbReference type="PANTHER" id="PTHR43591:SF24">
    <property type="entry name" value="2-METHOXY-6-POLYPRENYL-1,4-BENZOQUINOL METHYLASE, MITOCHONDRIAL"/>
    <property type="match status" value="1"/>
</dbReference>
<evidence type="ECO:0000256" key="1">
    <source>
        <dbReference type="SAM" id="MobiDB-lite"/>
    </source>
</evidence>
<keyword evidence="3" id="KW-0489">Methyltransferase</keyword>
<organism evidence="3 5">
    <name type="scientific">Rhizopus microsporus</name>
    <dbReference type="NCBI Taxonomy" id="58291"/>
    <lineage>
        <taxon>Eukaryota</taxon>
        <taxon>Fungi</taxon>
        <taxon>Fungi incertae sedis</taxon>
        <taxon>Mucoromycota</taxon>
        <taxon>Mucoromycotina</taxon>
        <taxon>Mucoromycetes</taxon>
        <taxon>Mucorales</taxon>
        <taxon>Mucorineae</taxon>
        <taxon>Rhizopodaceae</taxon>
        <taxon>Rhizopus</taxon>
    </lineage>
</organism>
<evidence type="ECO:0000313" key="4">
    <source>
        <dbReference type="EMBL" id="ORE12409.1"/>
    </source>
</evidence>
<dbReference type="CDD" id="cd02440">
    <property type="entry name" value="AdoMet_MTases"/>
    <property type="match status" value="1"/>
</dbReference>
<feature type="region of interest" description="Disordered" evidence="1">
    <location>
        <begin position="1"/>
        <end position="21"/>
    </location>
</feature>
<dbReference type="Gene3D" id="3.40.50.150">
    <property type="entry name" value="Vaccinia Virus protein VP39"/>
    <property type="match status" value="1"/>
</dbReference>
<dbReference type="GO" id="GO:0032259">
    <property type="term" value="P:methylation"/>
    <property type="evidence" value="ECO:0007669"/>
    <property type="project" value="UniProtKB-KW"/>
</dbReference>
<evidence type="ECO:0000313" key="3">
    <source>
        <dbReference type="EMBL" id="ORE12395.1"/>
    </source>
</evidence>
<evidence type="ECO:0000313" key="5">
    <source>
        <dbReference type="Proteomes" id="UP000242381"/>
    </source>
</evidence>
<dbReference type="InterPro" id="IPR041698">
    <property type="entry name" value="Methyltransf_25"/>
</dbReference>
<dbReference type="PANTHER" id="PTHR43591">
    <property type="entry name" value="METHYLTRANSFERASE"/>
    <property type="match status" value="1"/>
</dbReference>